<gene>
    <name evidence="1" type="ORF">JOF47_003248</name>
</gene>
<evidence type="ECO:0000313" key="1">
    <source>
        <dbReference type="EMBL" id="MBP2387737.1"/>
    </source>
</evidence>
<organism evidence="1 2">
    <name type="scientific">Paeniglutamicibacter kerguelensis</name>
    <dbReference type="NCBI Taxonomy" id="254788"/>
    <lineage>
        <taxon>Bacteria</taxon>
        <taxon>Bacillati</taxon>
        <taxon>Actinomycetota</taxon>
        <taxon>Actinomycetes</taxon>
        <taxon>Micrococcales</taxon>
        <taxon>Micrococcaceae</taxon>
        <taxon>Paeniglutamicibacter</taxon>
    </lineage>
</organism>
<accession>A0ABS4XH15</accession>
<protein>
    <submittedName>
        <fullName evidence="1">Uncharacterized protein</fullName>
    </submittedName>
</protein>
<dbReference type="Proteomes" id="UP001296993">
    <property type="component" value="Unassembled WGS sequence"/>
</dbReference>
<name>A0ABS4XH15_9MICC</name>
<dbReference type="EMBL" id="JAGIOF010000001">
    <property type="protein sequence ID" value="MBP2387737.1"/>
    <property type="molecule type" value="Genomic_DNA"/>
</dbReference>
<evidence type="ECO:0000313" key="2">
    <source>
        <dbReference type="Proteomes" id="UP001296993"/>
    </source>
</evidence>
<dbReference type="RefSeq" id="WP_210000202.1">
    <property type="nucleotide sequence ID" value="NZ_BAAAJY010000001.1"/>
</dbReference>
<reference evidence="1 2" key="1">
    <citation type="submission" date="2021-03" db="EMBL/GenBank/DDBJ databases">
        <title>Sequencing the genomes of 1000 actinobacteria strains.</title>
        <authorList>
            <person name="Klenk H.-P."/>
        </authorList>
    </citation>
    <scope>NUCLEOTIDE SEQUENCE [LARGE SCALE GENOMIC DNA]</scope>
    <source>
        <strain evidence="1 2">DSM 15797</strain>
    </source>
</reference>
<proteinExistence type="predicted"/>
<sequence>MMNLQQDSDGNIRMRAIYPKTVRVNVIFTDGTQEEFTGQRLNELRAEANAAYRLANELDAKGFDRNKGKPLARNKIVEFVPVRPGMSKRSKK</sequence>
<comment type="caution">
    <text evidence="1">The sequence shown here is derived from an EMBL/GenBank/DDBJ whole genome shotgun (WGS) entry which is preliminary data.</text>
</comment>
<keyword evidence="2" id="KW-1185">Reference proteome</keyword>